<dbReference type="AlphaFoldDB" id="A0A0W1KJX6"/>
<keyword evidence="1" id="KW-0732">Signal</keyword>
<reference evidence="2 3" key="1">
    <citation type="submission" date="2015-11" db="EMBL/GenBank/DDBJ databases">
        <title>Draft Genome Sequence of the Type Strain Trueperella bernardiae LCDC 89-0504T, Isolated from Blood Culture.</title>
        <authorList>
            <person name="Bernier A.-M."/>
            <person name="Bernard K."/>
        </authorList>
    </citation>
    <scope>NUCLEOTIDE SEQUENCE [LARGE SCALE GENOMIC DNA]</scope>
    <source>
        <strain evidence="2 3">LCDC 89-0504</strain>
    </source>
</reference>
<sequence length="449" mass="44922">MKKELAALVSGVGVLALAAGAGLATAMPAAQPAAPTTVAAPQGQAGPSQASLVCYAHAQDANTGGINVSEVVEGKSSWAGVLSDGAATFDSTPFTGVLTQIAGGQAVGVVRGKGVMAGASIQTAQAGDSRGLIAAPCEWPANTVWLVGGSSEVGTWLSLMVRNASATATTIDIAVYSSAGQLDIQGLSTLSLEAGGEATRDLTGLIPPDSRIAIRLSSDTGAFVAAMQVLQLDGVTPAGIDMLTDSAAGTDVVIPGVVVDADTTAALRIVNPHDEPTTVNVATLGEEERPLDGAQGVEVAPQSVLDLSLAGLAPGSYGVRVSARADVAVGVSLTRSGDDGVDVAWLAGREPVTAGGIAAGPHAGTLVLNGSGQARWTSYDVDGAQLDSQVLNVDEIASVEIPAEAHYVTLEADQPMYGAALLHTDTGIAWMALTQDSTTSQAVRLTIAN</sequence>
<dbReference type="Proteomes" id="UP000054404">
    <property type="component" value="Unassembled WGS sequence"/>
</dbReference>
<organism evidence="2 3">
    <name type="scientific">Trueperella bernardiae</name>
    <dbReference type="NCBI Taxonomy" id="59561"/>
    <lineage>
        <taxon>Bacteria</taxon>
        <taxon>Bacillati</taxon>
        <taxon>Actinomycetota</taxon>
        <taxon>Actinomycetes</taxon>
        <taxon>Actinomycetales</taxon>
        <taxon>Actinomycetaceae</taxon>
        <taxon>Trueperella</taxon>
    </lineage>
</organism>
<protein>
    <recommendedName>
        <fullName evidence="4">Secreted protein</fullName>
    </recommendedName>
</protein>
<dbReference type="RefSeq" id="WP_062613618.1">
    <property type="nucleotide sequence ID" value="NZ_LGYI01000003.1"/>
</dbReference>
<comment type="caution">
    <text evidence="2">The sequence shown here is derived from an EMBL/GenBank/DDBJ whole genome shotgun (WGS) entry which is preliminary data.</text>
</comment>
<dbReference type="STRING" id="59561.AQZ59_01059"/>
<dbReference type="EMBL" id="LNIZ01000004">
    <property type="protein sequence ID" value="KTF04083.1"/>
    <property type="molecule type" value="Genomic_DNA"/>
</dbReference>
<evidence type="ECO:0000256" key="1">
    <source>
        <dbReference type="SAM" id="SignalP"/>
    </source>
</evidence>
<dbReference type="PATRIC" id="fig|59561.3.peg.1049"/>
<name>A0A0W1KJX6_9ACTO</name>
<feature type="signal peptide" evidence="1">
    <location>
        <begin position="1"/>
        <end position="26"/>
    </location>
</feature>
<proteinExistence type="predicted"/>
<dbReference type="InterPro" id="IPR043777">
    <property type="entry name" value="DUF5719"/>
</dbReference>
<keyword evidence="3" id="KW-1185">Reference proteome</keyword>
<accession>A0A0W1KJX6</accession>
<dbReference type="OrthoDB" id="3264966at2"/>
<dbReference type="Pfam" id="PF18986">
    <property type="entry name" value="DUF5719"/>
    <property type="match status" value="1"/>
</dbReference>
<gene>
    <name evidence="2" type="ORF">AQZ59_01059</name>
</gene>
<evidence type="ECO:0000313" key="2">
    <source>
        <dbReference type="EMBL" id="KTF04083.1"/>
    </source>
</evidence>
<feature type="chain" id="PRO_5006924258" description="Secreted protein" evidence="1">
    <location>
        <begin position="27"/>
        <end position="449"/>
    </location>
</feature>
<evidence type="ECO:0008006" key="4">
    <source>
        <dbReference type="Google" id="ProtNLM"/>
    </source>
</evidence>
<evidence type="ECO:0000313" key="3">
    <source>
        <dbReference type="Proteomes" id="UP000054404"/>
    </source>
</evidence>